<dbReference type="NCBIfam" id="TIGR01383">
    <property type="entry name" value="not_thiJ"/>
    <property type="match status" value="1"/>
</dbReference>
<dbReference type="eggNOG" id="COG0693">
    <property type="taxonomic scope" value="Bacteria"/>
</dbReference>
<dbReference type="Pfam" id="PF01965">
    <property type="entry name" value="DJ-1_PfpI"/>
    <property type="match status" value="1"/>
</dbReference>
<accession>L1N9D9</accession>
<dbReference type="Proteomes" id="UP000010408">
    <property type="component" value="Unassembled WGS sequence"/>
</dbReference>
<evidence type="ECO:0000313" key="3">
    <source>
        <dbReference type="Proteomes" id="UP000010408"/>
    </source>
</evidence>
<organism evidence="2 3">
    <name type="scientific">Porphyromonas catoniae F0037</name>
    <dbReference type="NCBI Taxonomy" id="1127696"/>
    <lineage>
        <taxon>Bacteria</taxon>
        <taxon>Pseudomonadati</taxon>
        <taxon>Bacteroidota</taxon>
        <taxon>Bacteroidia</taxon>
        <taxon>Bacteroidales</taxon>
        <taxon>Porphyromonadaceae</taxon>
        <taxon>Porphyromonas</taxon>
    </lineage>
</organism>
<protein>
    <submittedName>
        <fullName evidence="2">DJ-1 family protein</fullName>
    </submittedName>
</protein>
<dbReference type="InterPro" id="IPR006287">
    <property type="entry name" value="DJ-1"/>
</dbReference>
<dbReference type="RefSeq" id="WP_005468210.1">
    <property type="nucleotide sequence ID" value="NZ_KB291037.1"/>
</dbReference>
<dbReference type="STRING" id="1127696.HMPREF9134_01859"/>
<evidence type="ECO:0000259" key="1">
    <source>
        <dbReference type="Pfam" id="PF01965"/>
    </source>
</evidence>
<dbReference type="InterPro" id="IPR002818">
    <property type="entry name" value="DJ-1/PfpI"/>
</dbReference>
<dbReference type="Gene3D" id="3.40.50.880">
    <property type="match status" value="1"/>
</dbReference>
<feature type="domain" description="DJ-1/PfpI" evidence="1">
    <location>
        <begin position="3"/>
        <end position="165"/>
    </location>
</feature>
<comment type="caution">
    <text evidence="2">The sequence shown here is derived from an EMBL/GenBank/DDBJ whole genome shotgun (WGS) entry which is preliminary data.</text>
</comment>
<name>L1N9D9_9PORP</name>
<dbReference type="HOGENOM" id="CLU_000445_44_2_10"/>
<dbReference type="EMBL" id="AMEQ01000044">
    <property type="protein sequence ID" value="EKX99950.1"/>
    <property type="molecule type" value="Genomic_DNA"/>
</dbReference>
<sequence>MPKNIYVFLAEGFEETEAIGTIDLLRRAGLPTHIVTIEDVPHVTGAHGIAVQADLSIREVYSADVRALVLPGGLPGVTNLDSSPRLHELIHDAVGDGKLLAAICAAPSIYGRLGLLEGKEATAYPGFETQLQGAKPTASPVVRSGNFITAKSAAYTFDFALAIIEALEGKAKADEVASAIIYQRH</sequence>
<dbReference type="InterPro" id="IPR029062">
    <property type="entry name" value="Class_I_gatase-like"/>
</dbReference>
<dbReference type="PANTHER" id="PTHR48094">
    <property type="entry name" value="PROTEIN/NUCLEIC ACID DEGLYCASE DJ-1-RELATED"/>
    <property type="match status" value="1"/>
</dbReference>
<dbReference type="GO" id="GO:0005737">
    <property type="term" value="C:cytoplasm"/>
    <property type="evidence" value="ECO:0007669"/>
    <property type="project" value="TreeGrafter"/>
</dbReference>
<dbReference type="InterPro" id="IPR050325">
    <property type="entry name" value="Prot/Nucl_acid_deglycase"/>
</dbReference>
<dbReference type="PANTHER" id="PTHR48094:SF12">
    <property type="entry name" value="PARKINSON DISEASE PROTEIN 7 HOMOLOG"/>
    <property type="match status" value="1"/>
</dbReference>
<reference evidence="2 3" key="1">
    <citation type="submission" date="2012-05" db="EMBL/GenBank/DDBJ databases">
        <authorList>
            <person name="Weinstock G."/>
            <person name="Sodergren E."/>
            <person name="Lobos E.A."/>
            <person name="Fulton L."/>
            <person name="Fulton R."/>
            <person name="Courtney L."/>
            <person name="Fronick C."/>
            <person name="O'Laughlin M."/>
            <person name="Godfrey J."/>
            <person name="Wilson R.M."/>
            <person name="Miner T."/>
            <person name="Farmer C."/>
            <person name="Delehaunty K."/>
            <person name="Cordes M."/>
            <person name="Minx P."/>
            <person name="Tomlinson C."/>
            <person name="Chen J."/>
            <person name="Wollam A."/>
            <person name="Pepin K.H."/>
            <person name="Bhonagiri V."/>
            <person name="Zhang X."/>
            <person name="Suruliraj S."/>
            <person name="Warren W."/>
            <person name="Mitreva M."/>
            <person name="Mardis E.R."/>
            <person name="Wilson R.K."/>
        </authorList>
    </citation>
    <scope>NUCLEOTIDE SEQUENCE [LARGE SCALE GENOMIC DNA]</scope>
    <source>
        <strain evidence="2 3">F0037</strain>
    </source>
</reference>
<dbReference type="AlphaFoldDB" id="L1N9D9"/>
<proteinExistence type="predicted"/>
<evidence type="ECO:0000313" key="2">
    <source>
        <dbReference type="EMBL" id="EKX99950.1"/>
    </source>
</evidence>
<dbReference type="CDD" id="cd03135">
    <property type="entry name" value="GATase1_DJ-1"/>
    <property type="match status" value="1"/>
</dbReference>
<dbReference type="SUPFAM" id="SSF52317">
    <property type="entry name" value="Class I glutamine amidotransferase-like"/>
    <property type="match status" value="1"/>
</dbReference>
<dbReference type="PATRIC" id="fig|1127696.3.peg.1691"/>
<gene>
    <name evidence="2" type="ORF">HMPREF9134_01859</name>
</gene>